<dbReference type="STRING" id="7232.A0A484BKG1"/>
<name>A0A484BKG1_DRONA</name>
<feature type="region of interest" description="Disordered" evidence="1">
    <location>
        <begin position="1"/>
        <end position="29"/>
    </location>
</feature>
<reference evidence="2 3" key="1">
    <citation type="journal article" date="2019" name="J. Hered.">
        <title>An Improved Genome Assembly for Drosophila navojoa, the Basal Species in the mojavensis Cluster.</title>
        <authorList>
            <person name="Vanderlinde T."/>
            <person name="Dupim E.G."/>
            <person name="Nazario-Yepiz N.O."/>
            <person name="Carvalho A.B."/>
        </authorList>
    </citation>
    <scope>NUCLEOTIDE SEQUENCE [LARGE SCALE GENOMIC DNA]</scope>
    <source>
        <strain evidence="2">Navoj_Jal97</strain>
        <tissue evidence="2">Whole organism</tissue>
    </source>
</reference>
<gene>
    <name evidence="2" type="ORF">AWZ03_005074</name>
</gene>
<dbReference type="GO" id="GO:0000470">
    <property type="term" value="P:maturation of LSU-rRNA"/>
    <property type="evidence" value="ECO:0007669"/>
    <property type="project" value="TreeGrafter"/>
</dbReference>
<dbReference type="OrthoDB" id="10263222at2759"/>
<dbReference type="GO" id="GO:0030687">
    <property type="term" value="C:preribosome, large subunit precursor"/>
    <property type="evidence" value="ECO:0007669"/>
    <property type="project" value="TreeGrafter"/>
</dbReference>
<dbReference type="EMBL" id="LSRL02000032">
    <property type="protein sequence ID" value="TDG48530.1"/>
    <property type="molecule type" value="Genomic_DNA"/>
</dbReference>
<keyword evidence="3" id="KW-1185">Reference proteome</keyword>
<dbReference type="GO" id="GO:0090730">
    <property type="term" value="C:Las1 complex"/>
    <property type="evidence" value="ECO:0007669"/>
    <property type="project" value="InterPro"/>
</dbReference>
<organism evidence="2 3">
    <name type="scientific">Drosophila navojoa</name>
    <name type="common">Fruit fly</name>
    <dbReference type="NCBI Taxonomy" id="7232"/>
    <lineage>
        <taxon>Eukaryota</taxon>
        <taxon>Metazoa</taxon>
        <taxon>Ecdysozoa</taxon>
        <taxon>Arthropoda</taxon>
        <taxon>Hexapoda</taxon>
        <taxon>Insecta</taxon>
        <taxon>Pterygota</taxon>
        <taxon>Neoptera</taxon>
        <taxon>Endopterygota</taxon>
        <taxon>Diptera</taxon>
        <taxon>Brachycera</taxon>
        <taxon>Muscomorpha</taxon>
        <taxon>Ephydroidea</taxon>
        <taxon>Drosophilidae</taxon>
        <taxon>Drosophila</taxon>
    </lineage>
</organism>
<dbReference type="Proteomes" id="UP000295192">
    <property type="component" value="Unassembled WGS sequence"/>
</dbReference>
<accession>A0A484BKG1</accession>
<dbReference type="InterPro" id="IPR007174">
    <property type="entry name" value="Las1"/>
</dbReference>
<evidence type="ECO:0000313" key="3">
    <source>
        <dbReference type="Proteomes" id="UP000295192"/>
    </source>
</evidence>
<protein>
    <submittedName>
        <fullName evidence="2">Uncharacterized protein</fullName>
    </submittedName>
</protein>
<comment type="caution">
    <text evidence="2">The sequence shown here is derived from an EMBL/GenBank/DDBJ whole genome shotgun (WGS) entry which is preliminary data.</text>
</comment>
<dbReference type="PANTHER" id="PTHR15002:SF0">
    <property type="entry name" value="RIBOSOMAL BIOGENESIS PROTEIN LAS1L"/>
    <property type="match status" value="1"/>
</dbReference>
<dbReference type="GO" id="GO:0000460">
    <property type="term" value="P:maturation of 5.8S rRNA"/>
    <property type="evidence" value="ECO:0007669"/>
    <property type="project" value="TreeGrafter"/>
</dbReference>
<dbReference type="Pfam" id="PF04031">
    <property type="entry name" value="Las1"/>
    <property type="match status" value="1"/>
</dbReference>
<feature type="compositionally biased region" description="Basic and acidic residues" evidence="1">
    <location>
        <begin position="1"/>
        <end position="18"/>
    </location>
</feature>
<evidence type="ECO:0000256" key="1">
    <source>
        <dbReference type="SAM" id="MobiDB-lite"/>
    </source>
</evidence>
<proteinExistence type="predicted"/>
<dbReference type="KEGG" id="dnv:108651922"/>
<evidence type="ECO:0000313" key="2">
    <source>
        <dbReference type="EMBL" id="TDG48530.1"/>
    </source>
</evidence>
<dbReference type="OMA" id="KMEYFLG"/>
<dbReference type="GO" id="GO:0004519">
    <property type="term" value="F:endonuclease activity"/>
    <property type="evidence" value="ECO:0007669"/>
    <property type="project" value="InterPro"/>
</dbReference>
<sequence>MVAAKEKEPNAKRKHTEDPLTVTTAPPPAKQRMVVTPWRDTTEFSSVYDWLFGKQPSPANLRKALSHMRIWNLRRGSLCPASVLATAVLVKAQLEDKEGSNNIQSIYASAFTRFFNYMSSIMQNYNMSSMYVTAQQLGLQSFIVDLRHLCAHGQELPPVLVLRHTAAHCLDWLRTYYWLPQKENLSNLNAPKLQRKDVLKFEKEVGALFEMFDLALECELNGAQKLKSISKLKPSSEFNKIRVYCSARKLKSTKEVLDTVVTELGVAVKRQNSAMKDLLDIYMAGVLKMKYFLGAGLGHNDNEELVIEATQGLFRLLAMQGYIENMFVAFVQLSESVNENDVRRRGASYWATKMLQTFGMLCRMKRMYKEELDSNSNIKAVDFTTLNKSEISKTMRRLLIHSGVDQSLTLIFGECQRKPRSWVFEREFLMNRLGPLTKYSVPILKGLLPLVVPPLTDEQIEDFTKVCNAKMQDIDAEKPLNIDNPSKGAAKENSSYKTQTVFGIWKLEEDNTWSKCALGVLPTNAN</sequence>
<dbReference type="AlphaFoldDB" id="A0A484BKG1"/>
<dbReference type="PANTHER" id="PTHR15002">
    <property type="entry name" value="RIBOSOMAL BIOGENESIS PROTEIN LAS1L"/>
    <property type="match status" value="1"/>
</dbReference>